<gene>
    <name evidence="6" type="ORF">GO499_13345</name>
</gene>
<name>A0A6P1T4A3_9RHOB</name>
<dbReference type="Gene3D" id="1.10.357.10">
    <property type="entry name" value="Tetracycline Repressor, domain 2"/>
    <property type="match status" value="1"/>
</dbReference>
<evidence type="ECO:0000256" key="3">
    <source>
        <dbReference type="ARBA" id="ARBA00023163"/>
    </source>
</evidence>
<keyword evidence="7" id="KW-1185">Reference proteome</keyword>
<sequence length="202" mass="22163">MSDTKKLGRPRNFDYDTALLSAMKVFWEKGYDGASLRDLTSAMGITGPSLYAAFGDKSELYLKTIDHYASADACTPLVALEREEDIAEALHAFLSEVIRSATDHASGAKGCYIASSVVAVAGQVQGVSERVQAVITEAENRLTARFQKEVDKGTLPPGFPARARAAMLFDLRQGYMFRGRAGWSNEQMMKDVPDRVRMLLAE</sequence>
<dbReference type="InterPro" id="IPR009057">
    <property type="entry name" value="Homeodomain-like_sf"/>
</dbReference>
<evidence type="ECO:0000256" key="1">
    <source>
        <dbReference type="ARBA" id="ARBA00023015"/>
    </source>
</evidence>
<dbReference type="AlphaFoldDB" id="A0A6P1T4A3"/>
<dbReference type="PROSITE" id="PS50977">
    <property type="entry name" value="HTH_TETR_2"/>
    <property type="match status" value="1"/>
</dbReference>
<evidence type="ECO:0000256" key="2">
    <source>
        <dbReference type="ARBA" id="ARBA00023125"/>
    </source>
</evidence>
<dbReference type="PROSITE" id="PS01081">
    <property type="entry name" value="HTH_TETR_1"/>
    <property type="match status" value="1"/>
</dbReference>
<dbReference type="SUPFAM" id="SSF48498">
    <property type="entry name" value="Tetracyclin repressor-like, C-terminal domain"/>
    <property type="match status" value="1"/>
</dbReference>
<dbReference type="SUPFAM" id="SSF46689">
    <property type="entry name" value="Homeodomain-like"/>
    <property type="match status" value="1"/>
</dbReference>
<organism evidence="6 7">
    <name type="scientific">Algicella marina</name>
    <dbReference type="NCBI Taxonomy" id="2683284"/>
    <lineage>
        <taxon>Bacteria</taxon>
        <taxon>Pseudomonadati</taxon>
        <taxon>Pseudomonadota</taxon>
        <taxon>Alphaproteobacteria</taxon>
        <taxon>Rhodobacterales</taxon>
        <taxon>Paracoccaceae</taxon>
        <taxon>Algicella</taxon>
    </lineage>
</organism>
<feature type="DNA-binding region" description="H-T-H motif" evidence="4">
    <location>
        <begin position="35"/>
        <end position="54"/>
    </location>
</feature>
<dbReference type="KEGG" id="amaq:GO499_13345"/>
<dbReference type="EMBL" id="CP046620">
    <property type="protein sequence ID" value="QHQ36089.1"/>
    <property type="molecule type" value="Genomic_DNA"/>
</dbReference>
<dbReference type="RefSeq" id="WP_161862643.1">
    <property type="nucleotide sequence ID" value="NZ_CP046620.1"/>
</dbReference>
<keyword evidence="3" id="KW-0804">Transcription</keyword>
<evidence type="ECO:0000256" key="4">
    <source>
        <dbReference type="PROSITE-ProRule" id="PRU00335"/>
    </source>
</evidence>
<accession>A0A6P1T4A3</accession>
<dbReference type="Proteomes" id="UP000464495">
    <property type="component" value="Chromosome"/>
</dbReference>
<proteinExistence type="predicted"/>
<protein>
    <submittedName>
        <fullName evidence="6">TetR family transcriptional regulator</fullName>
    </submittedName>
</protein>
<reference evidence="6 7" key="1">
    <citation type="submission" date="2019-12" db="EMBL/GenBank/DDBJ databases">
        <title>Complete genome sequence of Algicella marina strain 9Alg 56(T) isolated from the red alga Tichocarpus crinitus.</title>
        <authorList>
            <person name="Kim S.-G."/>
            <person name="Nedashkovskaya O.I."/>
        </authorList>
    </citation>
    <scope>NUCLEOTIDE SEQUENCE [LARGE SCALE GENOMIC DNA]</scope>
    <source>
        <strain evidence="6 7">9Alg 56</strain>
    </source>
</reference>
<dbReference type="Pfam" id="PF00440">
    <property type="entry name" value="TetR_N"/>
    <property type="match status" value="1"/>
</dbReference>
<dbReference type="PANTHER" id="PTHR47506:SF1">
    <property type="entry name" value="HTH-TYPE TRANSCRIPTIONAL REGULATOR YJDC"/>
    <property type="match status" value="1"/>
</dbReference>
<dbReference type="InterPro" id="IPR036271">
    <property type="entry name" value="Tet_transcr_reg_TetR-rel_C_sf"/>
</dbReference>
<evidence type="ECO:0000313" key="6">
    <source>
        <dbReference type="EMBL" id="QHQ36089.1"/>
    </source>
</evidence>
<dbReference type="GO" id="GO:0003677">
    <property type="term" value="F:DNA binding"/>
    <property type="evidence" value="ECO:0007669"/>
    <property type="project" value="UniProtKB-UniRule"/>
</dbReference>
<feature type="domain" description="HTH tetR-type" evidence="5">
    <location>
        <begin position="12"/>
        <end position="72"/>
    </location>
</feature>
<keyword evidence="1" id="KW-0805">Transcription regulation</keyword>
<dbReference type="Gene3D" id="1.10.10.60">
    <property type="entry name" value="Homeodomain-like"/>
    <property type="match status" value="1"/>
</dbReference>
<evidence type="ECO:0000259" key="5">
    <source>
        <dbReference type="PROSITE" id="PS50977"/>
    </source>
</evidence>
<evidence type="ECO:0000313" key="7">
    <source>
        <dbReference type="Proteomes" id="UP000464495"/>
    </source>
</evidence>
<dbReference type="PANTHER" id="PTHR47506">
    <property type="entry name" value="TRANSCRIPTIONAL REGULATORY PROTEIN"/>
    <property type="match status" value="1"/>
</dbReference>
<dbReference type="InterPro" id="IPR023772">
    <property type="entry name" value="DNA-bd_HTH_TetR-type_CS"/>
</dbReference>
<keyword evidence="2 4" id="KW-0238">DNA-binding</keyword>
<dbReference type="InterPro" id="IPR001647">
    <property type="entry name" value="HTH_TetR"/>
</dbReference>